<gene>
    <name evidence="1" type="ORF">Dda_3958</name>
</gene>
<name>A0AAD6J0D4_DREDA</name>
<sequence>MDWNLGFRWDVFDLDESWEHDDSVVYKFSSVTGAVGVALNWVIPAVKSSVIFLKVQKKTSSGARDSLDKSGLDIHWIDKIGPGYGLEGKQIQQWVDGNYSKVEVSKTEIGCLRIFTIVFAPDGGGFRTKDMKKFVEQKYRRQLMAGKVHEATKPLKLVWTLIGDGS</sequence>
<evidence type="ECO:0000313" key="1">
    <source>
        <dbReference type="EMBL" id="KAJ6261289.1"/>
    </source>
</evidence>
<evidence type="ECO:0000313" key="2">
    <source>
        <dbReference type="Proteomes" id="UP001221413"/>
    </source>
</evidence>
<accession>A0AAD6J0D4</accession>
<comment type="caution">
    <text evidence="1">The sequence shown here is derived from an EMBL/GenBank/DDBJ whole genome shotgun (WGS) entry which is preliminary data.</text>
</comment>
<keyword evidence="2" id="KW-1185">Reference proteome</keyword>
<organism evidence="1 2">
    <name type="scientific">Drechslerella dactyloides</name>
    <name type="common">Nematode-trapping fungus</name>
    <name type="synonym">Arthrobotrys dactyloides</name>
    <dbReference type="NCBI Taxonomy" id="74499"/>
    <lineage>
        <taxon>Eukaryota</taxon>
        <taxon>Fungi</taxon>
        <taxon>Dikarya</taxon>
        <taxon>Ascomycota</taxon>
        <taxon>Pezizomycotina</taxon>
        <taxon>Orbiliomycetes</taxon>
        <taxon>Orbiliales</taxon>
        <taxon>Orbiliaceae</taxon>
        <taxon>Drechslerella</taxon>
    </lineage>
</organism>
<dbReference type="AlphaFoldDB" id="A0AAD6J0D4"/>
<protein>
    <submittedName>
        <fullName evidence="1">Uncharacterized protein</fullName>
    </submittedName>
</protein>
<proteinExistence type="predicted"/>
<dbReference type="EMBL" id="JAQGDS010000004">
    <property type="protein sequence ID" value="KAJ6261289.1"/>
    <property type="molecule type" value="Genomic_DNA"/>
</dbReference>
<dbReference type="Proteomes" id="UP001221413">
    <property type="component" value="Unassembled WGS sequence"/>
</dbReference>
<reference evidence="1" key="1">
    <citation type="submission" date="2023-01" db="EMBL/GenBank/DDBJ databases">
        <title>The chitinases involved in constricting ring structure development in the nematode-trapping fungus Drechslerella dactyloides.</title>
        <authorList>
            <person name="Wang R."/>
            <person name="Zhang L."/>
            <person name="Tang P."/>
            <person name="Li S."/>
            <person name="Liang L."/>
        </authorList>
    </citation>
    <scope>NUCLEOTIDE SEQUENCE</scope>
    <source>
        <strain evidence="1">YMF1.00031</strain>
    </source>
</reference>